<organism evidence="2">
    <name type="scientific">Drosophila sechellia</name>
    <name type="common">Fruit fly</name>
    <dbReference type="NCBI Taxonomy" id="7238"/>
    <lineage>
        <taxon>Eukaryota</taxon>
        <taxon>Metazoa</taxon>
        <taxon>Ecdysozoa</taxon>
        <taxon>Arthropoda</taxon>
        <taxon>Hexapoda</taxon>
        <taxon>Insecta</taxon>
        <taxon>Pterygota</taxon>
        <taxon>Neoptera</taxon>
        <taxon>Endopterygota</taxon>
        <taxon>Diptera</taxon>
        <taxon>Brachycera</taxon>
        <taxon>Muscomorpha</taxon>
        <taxon>Ephydroidea</taxon>
        <taxon>Drosophilidae</taxon>
        <taxon>Drosophila</taxon>
        <taxon>Sophophora</taxon>
    </lineage>
</organism>
<evidence type="ECO:0000313" key="2">
    <source>
        <dbReference type="Proteomes" id="UP000001292"/>
    </source>
</evidence>
<gene>
    <name evidence="1" type="primary">Dsec\GM10918</name>
    <name evidence="1" type="ORF">Dsec_GM10918</name>
</gene>
<sequence length="77" mass="8610">MPPPPPSKLPLQLNRTALTLYVRHNTLEQVAKKYGKVVPVLPGDQQNLIAYGVELKSQPGIVLQVDLALPFLRYLYS</sequence>
<dbReference type="AlphaFoldDB" id="B4I4L7"/>
<dbReference type="EMBL" id="CH480821">
    <property type="protein sequence ID" value="EDW55160.1"/>
    <property type="molecule type" value="Genomic_DNA"/>
</dbReference>
<dbReference type="Proteomes" id="UP000001292">
    <property type="component" value="Unassembled WGS sequence"/>
</dbReference>
<name>B4I4L7_DROSE</name>
<keyword evidence="2" id="KW-1185">Reference proteome</keyword>
<accession>B4I4L7</accession>
<dbReference type="HOGENOM" id="CLU_2640766_0_0_1"/>
<dbReference type="SMR" id="B4I4L7"/>
<reference evidence="1 2" key="1">
    <citation type="journal article" date="2007" name="Nature">
        <title>Evolution of genes and genomes on the Drosophila phylogeny.</title>
        <authorList>
            <consortium name="Drosophila 12 Genomes Consortium"/>
            <person name="Clark A.G."/>
            <person name="Eisen M.B."/>
            <person name="Smith D.R."/>
            <person name="Bergman C.M."/>
            <person name="Oliver B."/>
            <person name="Markow T.A."/>
            <person name="Kaufman T.C."/>
            <person name="Kellis M."/>
            <person name="Gelbart W."/>
            <person name="Iyer V.N."/>
            <person name="Pollard D.A."/>
            <person name="Sackton T.B."/>
            <person name="Larracuente A.M."/>
            <person name="Singh N.D."/>
            <person name="Abad J.P."/>
            <person name="Abt D.N."/>
            <person name="Adryan B."/>
            <person name="Aguade M."/>
            <person name="Akashi H."/>
            <person name="Anderson W.W."/>
            <person name="Aquadro C.F."/>
            <person name="Ardell D.H."/>
            <person name="Arguello R."/>
            <person name="Artieri C.G."/>
            <person name="Barbash D.A."/>
            <person name="Barker D."/>
            <person name="Barsanti P."/>
            <person name="Batterham P."/>
            <person name="Batzoglou S."/>
            <person name="Begun D."/>
            <person name="Bhutkar A."/>
            <person name="Blanco E."/>
            <person name="Bosak S.A."/>
            <person name="Bradley R.K."/>
            <person name="Brand A.D."/>
            <person name="Brent M.R."/>
            <person name="Brooks A.N."/>
            <person name="Brown R.H."/>
            <person name="Butlin R.K."/>
            <person name="Caggese C."/>
            <person name="Calvi B.R."/>
            <person name="Bernardo de Carvalho A."/>
            <person name="Caspi A."/>
            <person name="Castrezana S."/>
            <person name="Celniker S.E."/>
            <person name="Chang J.L."/>
            <person name="Chapple C."/>
            <person name="Chatterji S."/>
            <person name="Chinwalla A."/>
            <person name="Civetta A."/>
            <person name="Clifton S.W."/>
            <person name="Comeron J.M."/>
            <person name="Costello J.C."/>
            <person name="Coyne J.A."/>
            <person name="Daub J."/>
            <person name="David R.G."/>
            <person name="Delcher A.L."/>
            <person name="Delehaunty K."/>
            <person name="Do C.B."/>
            <person name="Ebling H."/>
            <person name="Edwards K."/>
            <person name="Eickbush T."/>
            <person name="Evans J.D."/>
            <person name="Filipski A."/>
            <person name="Findeiss S."/>
            <person name="Freyhult E."/>
            <person name="Fulton L."/>
            <person name="Fulton R."/>
            <person name="Garcia A.C."/>
            <person name="Gardiner A."/>
            <person name="Garfield D.A."/>
            <person name="Garvin B.E."/>
            <person name="Gibson G."/>
            <person name="Gilbert D."/>
            <person name="Gnerre S."/>
            <person name="Godfrey J."/>
            <person name="Good R."/>
            <person name="Gotea V."/>
            <person name="Gravely B."/>
            <person name="Greenberg A.J."/>
            <person name="Griffiths-Jones S."/>
            <person name="Gross S."/>
            <person name="Guigo R."/>
            <person name="Gustafson E.A."/>
            <person name="Haerty W."/>
            <person name="Hahn M.W."/>
            <person name="Halligan D.L."/>
            <person name="Halpern A.L."/>
            <person name="Halter G.M."/>
            <person name="Han M.V."/>
            <person name="Heger A."/>
            <person name="Hillier L."/>
            <person name="Hinrichs A.S."/>
            <person name="Holmes I."/>
            <person name="Hoskins R.A."/>
            <person name="Hubisz M.J."/>
            <person name="Hultmark D."/>
            <person name="Huntley M.A."/>
            <person name="Jaffe D.B."/>
            <person name="Jagadeeshan S."/>
            <person name="Jeck W.R."/>
            <person name="Johnson J."/>
            <person name="Jones C.D."/>
            <person name="Jordan W.C."/>
            <person name="Karpen G.H."/>
            <person name="Kataoka E."/>
            <person name="Keightley P.D."/>
            <person name="Kheradpour P."/>
            <person name="Kirkness E.F."/>
            <person name="Koerich L.B."/>
            <person name="Kristiansen K."/>
            <person name="Kudrna D."/>
            <person name="Kulathinal R.J."/>
            <person name="Kumar S."/>
            <person name="Kwok R."/>
            <person name="Lander E."/>
            <person name="Langley C.H."/>
            <person name="Lapoint R."/>
            <person name="Lazzaro B.P."/>
            <person name="Lee S.J."/>
            <person name="Levesque L."/>
            <person name="Li R."/>
            <person name="Lin C.F."/>
            <person name="Lin M.F."/>
            <person name="Lindblad-Toh K."/>
            <person name="Llopart A."/>
            <person name="Long M."/>
            <person name="Low L."/>
            <person name="Lozovsky E."/>
            <person name="Lu J."/>
            <person name="Luo M."/>
            <person name="Machado C.A."/>
            <person name="Makalowski W."/>
            <person name="Marzo M."/>
            <person name="Matsuda M."/>
            <person name="Matzkin L."/>
            <person name="McAllister B."/>
            <person name="McBride C.S."/>
            <person name="McKernan B."/>
            <person name="McKernan K."/>
            <person name="Mendez-Lago M."/>
            <person name="Minx P."/>
            <person name="Mollenhauer M.U."/>
            <person name="Montooth K."/>
            <person name="Mount S.M."/>
            <person name="Mu X."/>
            <person name="Myers E."/>
            <person name="Negre B."/>
            <person name="Newfeld S."/>
            <person name="Nielsen R."/>
            <person name="Noor M.A."/>
            <person name="O'Grady P."/>
            <person name="Pachter L."/>
            <person name="Papaceit M."/>
            <person name="Parisi M.J."/>
            <person name="Parisi M."/>
            <person name="Parts L."/>
            <person name="Pedersen J.S."/>
            <person name="Pesole G."/>
            <person name="Phillippy A.M."/>
            <person name="Ponting C.P."/>
            <person name="Pop M."/>
            <person name="Porcelli D."/>
            <person name="Powell J.R."/>
            <person name="Prohaska S."/>
            <person name="Pruitt K."/>
            <person name="Puig M."/>
            <person name="Quesneville H."/>
            <person name="Ram K.R."/>
            <person name="Rand D."/>
            <person name="Rasmussen M.D."/>
            <person name="Reed L.K."/>
            <person name="Reenan R."/>
            <person name="Reily A."/>
            <person name="Remington K.A."/>
            <person name="Rieger T.T."/>
            <person name="Ritchie M.G."/>
            <person name="Robin C."/>
            <person name="Rogers Y.H."/>
            <person name="Rohde C."/>
            <person name="Rozas J."/>
            <person name="Rubenfield M.J."/>
            <person name="Ruiz A."/>
            <person name="Russo S."/>
            <person name="Salzberg S.L."/>
            <person name="Sanchez-Gracia A."/>
            <person name="Saranga D.J."/>
            <person name="Sato H."/>
            <person name="Schaeffer S.W."/>
            <person name="Schatz M.C."/>
            <person name="Schlenke T."/>
            <person name="Schwartz R."/>
            <person name="Segarra C."/>
            <person name="Singh R.S."/>
            <person name="Sirot L."/>
            <person name="Sirota M."/>
            <person name="Sisneros N.B."/>
            <person name="Smith C.D."/>
            <person name="Smith T.F."/>
            <person name="Spieth J."/>
            <person name="Stage D.E."/>
            <person name="Stark A."/>
            <person name="Stephan W."/>
            <person name="Strausberg R.L."/>
            <person name="Strempel S."/>
            <person name="Sturgill D."/>
            <person name="Sutton G."/>
            <person name="Sutton G.G."/>
            <person name="Tao W."/>
            <person name="Teichmann S."/>
            <person name="Tobari Y.N."/>
            <person name="Tomimura Y."/>
            <person name="Tsolas J.M."/>
            <person name="Valente V.L."/>
            <person name="Venter E."/>
            <person name="Venter J.C."/>
            <person name="Vicario S."/>
            <person name="Vieira F.G."/>
            <person name="Vilella A.J."/>
            <person name="Villasante A."/>
            <person name="Walenz B."/>
            <person name="Wang J."/>
            <person name="Wasserman M."/>
            <person name="Watts T."/>
            <person name="Wilson D."/>
            <person name="Wilson R.K."/>
            <person name="Wing R.A."/>
            <person name="Wolfner M.F."/>
            <person name="Wong A."/>
            <person name="Wong G.K."/>
            <person name="Wu C.I."/>
            <person name="Wu G."/>
            <person name="Yamamoto D."/>
            <person name="Yang H.P."/>
            <person name="Yang S.P."/>
            <person name="Yorke J.A."/>
            <person name="Yoshida K."/>
            <person name="Zdobnov E."/>
            <person name="Zhang P."/>
            <person name="Zhang Y."/>
            <person name="Zimin A.V."/>
            <person name="Baldwin J."/>
            <person name="Abdouelleil A."/>
            <person name="Abdulkadir J."/>
            <person name="Abebe A."/>
            <person name="Abera B."/>
            <person name="Abreu J."/>
            <person name="Acer S.C."/>
            <person name="Aftuck L."/>
            <person name="Alexander A."/>
            <person name="An P."/>
            <person name="Anderson E."/>
            <person name="Anderson S."/>
            <person name="Arachi H."/>
            <person name="Azer M."/>
            <person name="Bachantsang P."/>
            <person name="Barry A."/>
            <person name="Bayul T."/>
            <person name="Berlin A."/>
            <person name="Bessette D."/>
            <person name="Bloom T."/>
            <person name="Blye J."/>
            <person name="Boguslavskiy L."/>
            <person name="Bonnet C."/>
            <person name="Boukhgalter B."/>
            <person name="Bourzgui I."/>
            <person name="Brown A."/>
            <person name="Cahill P."/>
            <person name="Channer S."/>
            <person name="Cheshatsang Y."/>
            <person name="Chuda L."/>
            <person name="Citroen M."/>
            <person name="Collymore A."/>
            <person name="Cooke P."/>
            <person name="Costello M."/>
            <person name="D'Aco K."/>
            <person name="Daza R."/>
            <person name="De Haan G."/>
            <person name="DeGray S."/>
            <person name="DeMaso C."/>
            <person name="Dhargay N."/>
            <person name="Dooley K."/>
            <person name="Dooley E."/>
            <person name="Doricent M."/>
            <person name="Dorje P."/>
            <person name="Dorjee K."/>
            <person name="Dupes A."/>
            <person name="Elong R."/>
            <person name="Falk J."/>
            <person name="Farina A."/>
            <person name="Faro S."/>
            <person name="Ferguson D."/>
            <person name="Fisher S."/>
            <person name="Foley C.D."/>
            <person name="Franke A."/>
            <person name="Friedrich D."/>
            <person name="Gadbois L."/>
            <person name="Gearin G."/>
            <person name="Gearin C.R."/>
            <person name="Giannoukos G."/>
            <person name="Goode T."/>
            <person name="Graham J."/>
            <person name="Grandbois E."/>
            <person name="Grewal S."/>
            <person name="Gyaltsen K."/>
            <person name="Hafez N."/>
            <person name="Hagos B."/>
            <person name="Hall J."/>
            <person name="Henson C."/>
            <person name="Hollinger A."/>
            <person name="Honan T."/>
            <person name="Huard M.D."/>
            <person name="Hughes L."/>
            <person name="Hurhula B."/>
            <person name="Husby M.E."/>
            <person name="Kamat A."/>
            <person name="Kanga B."/>
            <person name="Kashin S."/>
            <person name="Khazanovich D."/>
            <person name="Kisner P."/>
            <person name="Lance K."/>
            <person name="Lara M."/>
            <person name="Lee W."/>
            <person name="Lennon N."/>
            <person name="Letendre F."/>
            <person name="LeVine R."/>
            <person name="Lipovsky A."/>
            <person name="Liu X."/>
            <person name="Liu J."/>
            <person name="Liu S."/>
            <person name="Lokyitsang T."/>
            <person name="Lokyitsang Y."/>
            <person name="Lubonja R."/>
            <person name="Lui A."/>
            <person name="MacDonald P."/>
            <person name="Magnisalis V."/>
            <person name="Maru K."/>
            <person name="Matthews C."/>
            <person name="McCusker W."/>
            <person name="McDonough S."/>
            <person name="Mehta T."/>
            <person name="Meldrim J."/>
            <person name="Meneus L."/>
            <person name="Mihai O."/>
            <person name="Mihalev A."/>
            <person name="Mihova T."/>
            <person name="Mittelman R."/>
            <person name="Mlenga V."/>
            <person name="Montmayeur A."/>
            <person name="Mulrain L."/>
            <person name="Navidi A."/>
            <person name="Naylor J."/>
            <person name="Negash T."/>
            <person name="Nguyen T."/>
            <person name="Nguyen N."/>
            <person name="Nicol R."/>
            <person name="Norbu C."/>
            <person name="Norbu N."/>
            <person name="Novod N."/>
            <person name="O'Neill B."/>
            <person name="Osman S."/>
            <person name="Markiewicz E."/>
            <person name="Oyono O.L."/>
            <person name="Patti C."/>
            <person name="Phunkhang P."/>
            <person name="Pierre F."/>
            <person name="Priest M."/>
            <person name="Raghuraman S."/>
            <person name="Rege F."/>
            <person name="Reyes R."/>
            <person name="Rise C."/>
            <person name="Rogov P."/>
            <person name="Ross K."/>
            <person name="Ryan E."/>
            <person name="Settipalli S."/>
            <person name="Shea T."/>
            <person name="Sherpa N."/>
            <person name="Shi L."/>
            <person name="Shih D."/>
            <person name="Sparrow T."/>
            <person name="Spaulding J."/>
            <person name="Stalker J."/>
            <person name="Stange-Thomann N."/>
            <person name="Stavropoulos S."/>
            <person name="Stone C."/>
            <person name="Strader C."/>
            <person name="Tesfaye S."/>
            <person name="Thomson T."/>
            <person name="Thoulutsang Y."/>
            <person name="Thoulutsang D."/>
            <person name="Topham K."/>
            <person name="Topping I."/>
            <person name="Tsamla T."/>
            <person name="Vassiliev H."/>
            <person name="Vo A."/>
            <person name="Wangchuk T."/>
            <person name="Wangdi T."/>
            <person name="Weiand M."/>
            <person name="Wilkinson J."/>
            <person name="Wilson A."/>
            <person name="Yadav S."/>
            <person name="Young G."/>
            <person name="Yu Q."/>
            <person name="Zembek L."/>
            <person name="Zhong D."/>
            <person name="Zimmer A."/>
            <person name="Zwirko Z."/>
            <person name="Jaffe D.B."/>
            <person name="Alvarez P."/>
            <person name="Brockman W."/>
            <person name="Butler J."/>
            <person name="Chin C."/>
            <person name="Gnerre S."/>
            <person name="Grabherr M."/>
            <person name="Kleber M."/>
            <person name="Mauceli E."/>
            <person name="MacCallum I."/>
        </authorList>
    </citation>
    <scope>NUCLEOTIDE SEQUENCE [LARGE SCALE GENOMIC DNA]</scope>
    <source>
        <strain evidence="2">Rob3c / Tucson 14021-0248.25</strain>
    </source>
</reference>
<proteinExistence type="predicted"/>
<evidence type="ECO:0000313" key="1">
    <source>
        <dbReference type="EMBL" id="EDW55160.1"/>
    </source>
</evidence>
<protein>
    <submittedName>
        <fullName evidence="1">GM10918</fullName>
    </submittedName>
</protein>